<proteinExistence type="predicted"/>
<comment type="caution">
    <text evidence="1">The sequence shown here is derived from an EMBL/GenBank/DDBJ whole genome shotgun (WGS) entry which is preliminary data.</text>
</comment>
<gene>
    <name evidence="1" type="ORF">AVEN_174817_1</name>
</gene>
<dbReference type="AlphaFoldDB" id="A0A4Y2NZ68"/>
<dbReference type="Proteomes" id="UP000499080">
    <property type="component" value="Unassembled WGS sequence"/>
</dbReference>
<dbReference type="InterPro" id="IPR036397">
    <property type="entry name" value="RNaseH_sf"/>
</dbReference>
<dbReference type="OrthoDB" id="6437025at2759"/>
<protein>
    <submittedName>
        <fullName evidence="1">Uncharacterized protein</fullName>
    </submittedName>
</protein>
<keyword evidence="2" id="KW-1185">Reference proteome</keyword>
<evidence type="ECO:0000313" key="1">
    <source>
        <dbReference type="EMBL" id="GBN44965.1"/>
    </source>
</evidence>
<name>A0A4Y2NZ68_ARAVE</name>
<evidence type="ECO:0000313" key="2">
    <source>
        <dbReference type="Proteomes" id="UP000499080"/>
    </source>
</evidence>
<dbReference type="Gene3D" id="3.30.420.10">
    <property type="entry name" value="Ribonuclease H-like superfamily/Ribonuclease H"/>
    <property type="match status" value="1"/>
</dbReference>
<organism evidence="1 2">
    <name type="scientific">Araneus ventricosus</name>
    <name type="common">Orbweaver spider</name>
    <name type="synonym">Epeira ventricosa</name>
    <dbReference type="NCBI Taxonomy" id="182803"/>
    <lineage>
        <taxon>Eukaryota</taxon>
        <taxon>Metazoa</taxon>
        <taxon>Ecdysozoa</taxon>
        <taxon>Arthropoda</taxon>
        <taxon>Chelicerata</taxon>
        <taxon>Arachnida</taxon>
        <taxon>Araneae</taxon>
        <taxon>Araneomorphae</taxon>
        <taxon>Entelegynae</taxon>
        <taxon>Araneoidea</taxon>
        <taxon>Araneidae</taxon>
        <taxon>Araneus</taxon>
    </lineage>
</organism>
<sequence length="192" mass="22230">MKFDLMRFWELESIPNVAPESLRDDMIVKTVTGIETGRYVVTLPCESPPELGNKETRALKCFYHFEVEIELVRQKKPLFRGHRLLSLNIFLDPHRIIREYVASQFIRWHFIPPYFPHFWGILEAAVKQTKNYLLQACSASVLNFEELSTLLFQVEECLSSKPLVPLSSDPRDVRVLTPGLFLIGSPLLEIPD</sequence>
<reference evidence="1 2" key="1">
    <citation type="journal article" date="2019" name="Sci. Rep.">
        <title>Orb-weaving spider Araneus ventricosus genome elucidates the spidroin gene catalogue.</title>
        <authorList>
            <person name="Kono N."/>
            <person name="Nakamura H."/>
            <person name="Ohtoshi R."/>
            <person name="Moran D.A.P."/>
            <person name="Shinohara A."/>
            <person name="Yoshida Y."/>
            <person name="Fujiwara M."/>
            <person name="Mori M."/>
            <person name="Tomita M."/>
            <person name="Arakawa K."/>
        </authorList>
    </citation>
    <scope>NUCLEOTIDE SEQUENCE [LARGE SCALE GENOMIC DNA]</scope>
</reference>
<accession>A0A4Y2NZ68</accession>
<dbReference type="EMBL" id="BGPR01010225">
    <property type="protein sequence ID" value="GBN44965.1"/>
    <property type="molecule type" value="Genomic_DNA"/>
</dbReference>
<dbReference type="GO" id="GO:0003676">
    <property type="term" value="F:nucleic acid binding"/>
    <property type="evidence" value="ECO:0007669"/>
    <property type="project" value="InterPro"/>
</dbReference>